<dbReference type="InterPro" id="IPR023631">
    <property type="entry name" value="Amidase_dom"/>
</dbReference>
<dbReference type="GO" id="GO:0004039">
    <property type="term" value="F:allophanate hydrolase activity"/>
    <property type="evidence" value="ECO:0007669"/>
    <property type="project" value="UniProtKB-EC"/>
</dbReference>
<keyword evidence="3" id="KW-0378">Hydrolase</keyword>
<dbReference type="InterPro" id="IPR000120">
    <property type="entry name" value="Amidase"/>
</dbReference>
<gene>
    <name evidence="3" type="primary">atzF</name>
    <name evidence="3" type="ORF">GTP38_15720</name>
</gene>
<dbReference type="Gene3D" id="3.90.1300.10">
    <property type="entry name" value="Amidase signature (AS) domain"/>
    <property type="match status" value="1"/>
</dbReference>
<proteinExistence type="predicted"/>
<dbReference type="EC" id="3.5.1.54" evidence="3"/>
<feature type="domain" description="Amidase" evidence="1">
    <location>
        <begin position="28"/>
        <end position="442"/>
    </location>
</feature>
<evidence type="ECO:0000313" key="3">
    <source>
        <dbReference type="EMBL" id="MYM35783.1"/>
    </source>
</evidence>
<dbReference type="InterPro" id="IPR014085">
    <property type="entry name" value="Allophanate_hydrolase"/>
</dbReference>
<dbReference type="Pfam" id="PF21986">
    <property type="entry name" value="AH_C"/>
    <property type="match status" value="1"/>
</dbReference>
<dbReference type="EMBL" id="WWCO01000010">
    <property type="protein sequence ID" value="MYM35783.1"/>
    <property type="molecule type" value="Genomic_DNA"/>
</dbReference>
<feature type="domain" description="Allophanate hydrolase C-terminal" evidence="2">
    <location>
        <begin position="470"/>
        <end position="592"/>
    </location>
</feature>
<evidence type="ECO:0000313" key="4">
    <source>
        <dbReference type="Proteomes" id="UP000449678"/>
    </source>
</evidence>
<evidence type="ECO:0000259" key="2">
    <source>
        <dbReference type="Pfam" id="PF21986"/>
    </source>
</evidence>
<sequence>MDSKERTMECNALHAAYRARSLTPGQCIEQVLARIAASGRDEVWISRVDAGALRQTASQLDALLASEGADVLARLPLFGVPFAVKDNIDVAGMPTTAACPAFAYTPRRSATVVERLQAAGAILIGKTNLDQFATGLVGTRSPYGVVRNAIDEDYVSGGSSSGSAVAVALGLVSFALGTDTAGSGRVPAGLNNIVGLKPTPGLISTRGVVPACRTLDCVSVFALTVADSWQVLSVAGGYDREDTYSRQIEMRGVRRRGFRIAVPAQLEFFGDAAAEQAFAATLDALRARPECTIGTIDYAPFRDAAALLYQGPWVAERLEASGPLLAEQPEAVHPVVAGIVRQGHDYSALDAFKGQYRLAELRRAAEEALADYDFLLVPTTPTMPRIDAVLEQPVVQNSRLGYYTNFVNFFDMAALAVPGKGRADGLPAGVTLIGAGGADQALAAAAQALLEGGEAQQVAFEPLPFNEPTVRLAVVGAHLQGQPLNWQLVERGARQVAATRTTPHYRLYALRNTTPPKPGLARVLEQGTAIEIEVWELPLRRFGEFVAEIPQPLGIGSLELADGTWVKGFICEPAALADAEDITAFGGWRAYLGRAS</sequence>
<dbReference type="InterPro" id="IPR036928">
    <property type="entry name" value="AS_sf"/>
</dbReference>
<dbReference type="Gene3D" id="3.10.490.10">
    <property type="entry name" value="Gamma-glutamyl cyclotransferase-like"/>
    <property type="match status" value="1"/>
</dbReference>
<dbReference type="NCBIfam" id="TIGR02713">
    <property type="entry name" value="allophanate_hyd"/>
    <property type="match status" value="1"/>
</dbReference>
<reference evidence="3 4" key="1">
    <citation type="submission" date="2019-12" db="EMBL/GenBank/DDBJ databases">
        <title>Novel species isolated from a subtropical stream in China.</title>
        <authorList>
            <person name="Lu H."/>
        </authorList>
    </citation>
    <scope>NUCLEOTIDE SEQUENCE [LARGE SCALE GENOMIC DNA]</scope>
    <source>
        <strain evidence="3 4">FT94W</strain>
    </source>
</reference>
<accession>A0ABW9VAU7</accession>
<dbReference type="Gene3D" id="1.20.58.1700">
    <property type="match status" value="1"/>
</dbReference>
<name>A0ABW9VAU7_9BURK</name>
<dbReference type="Proteomes" id="UP000449678">
    <property type="component" value="Unassembled WGS sequence"/>
</dbReference>
<dbReference type="InterPro" id="IPR053844">
    <property type="entry name" value="AH_C"/>
</dbReference>
<dbReference type="NCBIfam" id="NF006043">
    <property type="entry name" value="PRK08186.1"/>
    <property type="match status" value="1"/>
</dbReference>
<organism evidence="3 4">
    <name type="scientific">Duganella lactea</name>
    <dbReference type="NCBI Taxonomy" id="2692173"/>
    <lineage>
        <taxon>Bacteria</taxon>
        <taxon>Pseudomonadati</taxon>
        <taxon>Pseudomonadota</taxon>
        <taxon>Betaproteobacteria</taxon>
        <taxon>Burkholderiales</taxon>
        <taxon>Oxalobacteraceae</taxon>
        <taxon>Telluria group</taxon>
        <taxon>Duganella</taxon>
    </lineage>
</organism>
<dbReference type="Pfam" id="PF01425">
    <property type="entry name" value="Amidase"/>
    <property type="match status" value="1"/>
</dbReference>
<evidence type="ECO:0000259" key="1">
    <source>
        <dbReference type="Pfam" id="PF01425"/>
    </source>
</evidence>
<comment type="caution">
    <text evidence="3">The sequence shown here is derived from an EMBL/GenBank/DDBJ whole genome shotgun (WGS) entry which is preliminary data.</text>
</comment>
<keyword evidence="4" id="KW-1185">Reference proteome</keyword>
<protein>
    <submittedName>
        <fullName evidence="3">Allophanate hydrolase</fullName>
        <ecNumber evidence="3">3.5.1.54</ecNumber>
    </submittedName>
</protein>
<dbReference type="PANTHER" id="PTHR11895:SF169">
    <property type="entry name" value="GLUTAMYL-TRNA(GLN) AMIDOTRANSFERASE"/>
    <property type="match status" value="1"/>
</dbReference>
<dbReference type="SUPFAM" id="SSF75304">
    <property type="entry name" value="Amidase signature (AS) enzymes"/>
    <property type="match status" value="1"/>
</dbReference>
<dbReference type="PANTHER" id="PTHR11895">
    <property type="entry name" value="TRANSAMIDASE"/>
    <property type="match status" value="1"/>
</dbReference>